<evidence type="ECO:0000313" key="4">
    <source>
        <dbReference type="Proteomes" id="UP001497512"/>
    </source>
</evidence>
<comment type="function">
    <text evidence="1">Neddylation of cullins play an essential role in the regulation of SCF-type complexes activity.</text>
</comment>
<dbReference type="PANTHER" id="PTHR12281">
    <property type="entry name" value="RP42 RELATED"/>
    <property type="match status" value="1"/>
</dbReference>
<proteinExistence type="predicted"/>
<evidence type="ECO:0000313" key="3">
    <source>
        <dbReference type="EMBL" id="CAK9222649.1"/>
    </source>
</evidence>
<dbReference type="InterPro" id="IPR042460">
    <property type="entry name" value="DCN1-like_PONY"/>
</dbReference>
<feature type="domain" description="DCUN1" evidence="2">
    <location>
        <begin position="1"/>
        <end position="188"/>
    </location>
</feature>
<dbReference type="EMBL" id="OZ019896">
    <property type="protein sequence ID" value="CAK9222649.1"/>
    <property type="molecule type" value="Genomic_DNA"/>
</dbReference>
<evidence type="ECO:0000256" key="1">
    <source>
        <dbReference type="RuleBase" id="RU410713"/>
    </source>
</evidence>
<dbReference type="Gene3D" id="1.10.238.200">
    <property type="entry name" value="Cullin, PONY binding domain"/>
    <property type="match status" value="1"/>
</dbReference>
<protein>
    <recommendedName>
        <fullName evidence="1">Defective in cullin neddylation protein</fullName>
    </recommendedName>
</protein>
<gene>
    <name evidence="3" type="ORF">CSSPTR1EN2_LOCUS16268</name>
</gene>
<reference evidence="3" key="1">
    <citation type="submission" date="2024-02" db="EMBL/GenBank/DDBJ databases">
        <authorList>
            <consortium name="ELIXIR-Norway"/>
            <consortium name="Elixir Norway"/>
        </authorList>
    </citation>
    <scope>NUCLEOTIDE SEQUENCE</scope>
</reference>
<keyword evidence="4" id="KW-1185">Reference proteome</keyword>
<accession>A0ABP0UIG0</accession>
<evidence type="ECO:0000259" key="2">
    <source>
        <dbReference type="PROSITE" id="PS51229"/>
    </source>
</evidence>
<name>A0ABP0UIG0_9BRYO</name>
<sequence>MRGQWRPCLFQSMLSVPISRISAGRGGGDTRMWDMYVEYADTSTAYDTPSRIKARLAALSAFAESQGLTGPAVFDGLRRLCSDIQTQLLDMRRFTLFYHFVFFMCREQGQKSISVSTAIDAWRLSLTGRFRLLDQWCAFVQVHQQHAISEDTWHQVLEFSRNVHEDLSNYDREGAWPVLVDDFVDNMYRKFACSRCSTGKKNLCDCGLNAIADVSTSDPLVAGILPSWIAPQPGVLASAGSKRRWEDLKEEAAEADSINCIAQRLAEIPSPLSSKRVCRMAMVPELSDPMEEIDADVQEVSGLWQHSNQTHFTDEVMQTSACTQGPREHTITGGYDVLLSARWQPWPSLGRGENFHLGHVTVMPGNSFQTESPAACGSYPLFLSAQQDLLLHP</sequence>
<dbReference type="PANTHER" id="PTHR12281:SF31">
    <property type="entry name" value="DCN1-LIKE PROTEIN 3"/>
    <property type="match status" value="1"/>
</dbReference>
<dbReference type="Proteomes" id="UP001497512">
    <property type="component" value="Chromosome 4"/>
</dbReference>
<organism evidence="3 4">
    <name type="scientific">Sphagnum troendelagicum</name>
    <dbReference type="NCBI Taxonomy" id="128251"/>
    <lineage>
        <taxon>Eukaryota</taxon>
        <taxon>Viridiplantae</taxon>
        <taxon>Streptophyta</taxon>
        <taxon>Embryophyta</taxon>
        <taxon>Bryophyta</taxon>
        <taxon>Sphagnophytina</taxon>
        <taxon>Sphagnopsida</taxon>
        <taxon>Sphagnales</taxon>
        <taxon>Sphagnaceae</taxon>
        <taxon>Sphagnum</taxon>
    </lineage>
</organism>
<dbReference type="InterPro" id="IPR014764">
    <property type="entry name" value="DCN-prot"/>
</dbReference>
<dbReference type="Pfam" id="PF03556">
    <property type="entry name" value="Cullin_binding"/>
    <property type="match status" value="1"/>
</dbReference>
<dbReference type="PROSITE" id="PS51229">
    <property type="entry name" value="DCUN1"/>
    <property type="match status" value="1"/>
</dbReference>
<dbReference type="InterPro" id="IPR005176">
    <property type="entry name" value="PONY_dom"/>
</dbReference>